<protein>
    <recommendedName>
        <fullName evidence="2">Prepilin type IV endopeptidase peptidase domain-containing protein</fullName>
    </recommendedName>
</protein>
<dbReference type="GO" id="GO:0004190">
    <property type="term" value="F:aspartic-type endopeptidase activity"/>
    <property type="evidence" value="ECO:0007669"/>
    <property type="project" value="InterPro"/>
</dbReference>
<name>A0A8D4IYW4_9PAST</name>
<feature type="domain" description="Prepilin type IV endopeptidase peptidase" evidence="2">
    <location>
        <begin position="79"/>
        <end position="190"/>
    </location>
</feature>
<comment type="similarity">
    <text evidence="1">Belongs to the peptidase A24 family.</text>
</comment>
<evidence type="ECO:0000313" key="4">
    <source>
        <dbReference type="Proteomes" id="UP000955338"/>
    </source>
</evidence>
<dbReference type="AlphaFoldDB" id="A0A8D4IYW4"/>
<dbReference type="GO" id="GO:0005886">
    <property type="term" value="C:plasma membrane"/>
    <property type="evidence" value="ECO:0007669"/>
    <property type="project" value="TreeGrafter"/>
</dbReference>
<accession>A0A8D4IYW4</accession>
<dbReference type="PANTHER" id="PTHR30487">
    <property type="entry name" value="TYPE 4 PREPILIN-LIKE PROTEINS LEADER PEPTIDE-PROCESSING ENZYME"/>
    <property type="match status" value="1"/>
</dbReference>
<dbReference type="InterPro" id="IPR050882">
    <property type="entry name" value="Prepilin_peptidase/N-MTase"/>
</dbReference>
<keyword evidence="4" id="KW-1185">Reference proteome</keyword>
<organism evidence="3 4">
    <name type="scientific">Mergibacter septicus</name>
    <dbReference type="NCBI Taxonomy" id="221402"/>
    <lineage>
        <taxon>Bacteria</taxon>
        <taxon>Pseudomonadati</taxon>
        <taxon>Pseudomonadota</taxon>
        <taxon>Gammaproteobacteria</taxon>
        <taxon>Pasteurellales</taxon>
        <taxon>Pasteurellaceae</taxon>
        <taxon>Mergibacter</taxon>
    </lineage>
</organism>
<proteinExistence type="inferred from homology"/>
<reference evidence="3" key="1">
    <citation type="submission" date="2017-06" db="EMBL/GenBank/DDBJ databases">
        <title>Genome sequencing of pathogenic and non-pathogenic strains within Bisgaard taxon 40.</title>
        <authorList>
            <person name="Ladner J.T."/>
            <person name="Lovett S.P."/>
            <person name="Koroleva G."/>
            <person name="Lorch J.M."/>
        </authorList>
    </citation>
    <scope>NUCLEOTIDE SEQUENCE</scope>
    <source>
        <strain evidence="3">27576-1-I1</strain>
    </source>
</reference>
<dbReference type="PANTHER" id="PTHR30487:SF0">
    <property type="entry name" value="PREPILIN LEADER PEPTIDASE_N-METHYLTRANSFERASE-RELATED"/>
    <property type="match status" value="1"/>
</dbReference>
<dbReference type="Pfam" id="PF01478">
    <property type="entry name" value="Peptidase_A24"/>
    <property type="match status" value="1"/>
</dbReference>
<evidence type="ECO:0000313" key="3">
    <source>
        <dbReference type="EMBL" id="QDJ15134.1"/>
    </source>
</evidence>
<gene>
    <name evidence="3" type="ORF">CEP48_06675</name>
</gene>
<dbReference type="EMBL" id="CP022011">
    <property type="protein sequence ID" value="QDJ15134.1"/>
    <property type="molecule type" value="Genomic_DNA"/>
</dbReference>
<dbReference type="RefSeq" id="WP_261920346.1">
    <property type="nucleotide sequence ID" value="NZ_CP022011.1"/>
</dbReference>
<sequence length="229" mass="26034">MELISFLFIVFSLVSFGISIGYLGYLTSSLIPELSKREALYMPKLGIAHFSLFSIVSLLIFIVAYCQTMTPIEQFILFSFYLLLWLIAFIDLYYRLISLFHCFLVLIAGLYLVQFELLPLSFSLSQSLLSITLTLLLMGIFYFICRLILKREGFGFGDVVLASATATVLTWQVLGYYLFFACLTALVMFIFSKDKITLRQKGLPFAPFLNLSAGLIFNLQSYLVIVPNI</sequence>
<evidence type="ECO:0000256" key="1">
    <source>
        <dbReference type="ARBA" id="ARBA00005801"/>
    </source>
</evidence>
<dbReference type="InterPro" id="IPR000045">
    <property type="entry name" value="Prepilin_IV_endopep_pep"/>
</dbReference>
<dbReference type="Proteomes" id="UP000955338">
    <property type="component" value="Chromosome"/>
</dbReference>
<dbReference type="GO" id="GO:0006465">
    <property type="term" value="P:signal peptide processing"/>
    <property type="evidence" value="ECO:0007669"/>
    <property type="project" value="TreeGrafter"/>
</dbReference>
<evidence type="ECO:0000259" key="2">
    <source>
        <dbReference type="Pfam" id="PF01478"/>
    </source>
</evidence>